<proteinExistence type="predicted"/>
<dbReference type="Proteomes" id="UP001285441">
    <property type="component" value="Unassembled WGS sequence"/>
</dbReference>
<reference evidence="2" key="1">
    <citation type="journal article" date="2023" name="Mol. Phylogenet. Evol.">
        <title>Genome-scale phylogeny and comparative genomics of the fungal order Sordariales.</title>
        <authorList>
            <person name="Hensen N."/>
            <person name="Bonometti L."/>
            <person name="Westerberg I."/>
            <person name="Brannstrom I.O."/>
            <person name="Guillou S."/>
            <person name="Cros-Aarteil S."/>
            <person name="Calhoun S."/>
            <person name="Haridas S."/>
            <person name="Kuo A."/>
            <person name="Mondo S."/>
            <person name="Pangilinan J."/>
            <person name="Riley R."/>
            <person name="LaButti K."/>
            <person name="Andreopoulos B."/>
            <person name="Lipzen A."/>
            <person name="Chen C."/>
            <person name="Yan M."/>
            <person name="Daum C."/>
            <person name="Ng V."/>
            <person name="Clum A."/>
            <person name="Steindorff A."/>
            <person name="Ohm R.A."/>
            <person name="Martin F."/>
            <person name="Silar P."/>
            <person name="Natvig D.O."/>
            <person name="Lalanne C."/>
            <person name="Gautier V."/>
            <person name="Ament-Velasquez S.L."/>
            <person name="Kruys A."/>
            <person name="Hutchinson M.I."/>
            <person name="Powell A.J."/>
            <person name="Barry K."/>
            <person name="Miller A.N."/>
            <person name="Grigoriev I.V."/>
            <person name="Debuchy R."/>
            <person name="Gladieux P."/>
            <person name="Hiltunen Thoren M."/>
            <person name="Johannesson H."/>
        </authorList>
    </citation>
    <scope>NUCLEOTIDE SEQUENCE</scope>
    <source>
        <strain evidence="2">CBS 232.78</strain>
    </source>
</reference>
<comment type="caution">
    <text evidence="2">The sequence shown here is derived from an EMBL/GenBank/DDBJ whole genome shotgun (WGS) entry which is preliminary data.</text>
</comment>
<dbReference type="EMBL" id="JAULSW010000006">
    <property type="protein sequence ID" value="KAK3378606.1"/>
    <property type="molecule type" value="Genomic_DNA"/>
</dbReference>
<name>A0AAE0KL32_9PEZI</name>
<feature type="region of interest" description="Disordered" evidence="1">
    <location>
        <begin position="1"/>
        <end position="27"/>
    </location>
</feature>
<dbReference type="PANTHER" id="PTHR28054">
    <property type="entry name" value="RNA POLYMERASE I-SPECIFIC TRANSCRIPTION INITIATION FACTOR RRN10"/>
    <property type="match status" value="1"/>
</dbReference>
<dbReference type="InterPro" id="IPR022793">
    <property type="entry name" value="Rrn10"/>
</dbReference>
<evidence type="ECO:0000256" key="1">
    <source>
        <dbReference type="SAM" id="MobiDB-lite"/>
    </source>
</evidence>
<evidence type="ECO:0000313" key="3">
    <source>
        <dbReference type="Proteomes" id="UP001285441"/>
    </source>
</evidence>
<dbReference type="GO" id="GO:0006360">
    <property type="term" value="P:transcription by RNA polymerase I"/>
    <property type="evidence" value="ECO:0007669"/>
    <property type="project" value="InterPro"/>
</dbReference>
<keyword evidence="3" id="KW-1185">Reference proteome</keyword>
<evidence type="ECO:0000313" key="2">
    <source>
        <dbReference type="EMBL" id="KAK3378606.1"/>
    </source>
</evidence>
<dbReference type="PANTHER" id="PTHR28054:SF1">
    <property type="entry name" value="RNA POLYMERASE I-SPECIFIC TRANSCRIPTION INITIATION FACTOR RRN10"/>
    <property type="match status" value="1"/>
</dbReference>
<reference evidence="2" key="2">
    <citation type="submission" date="2023-06" db="EMBL/GenBank/DDBJ databases">
        <authorList>
            <consortium name="Lawrence Berkeley National Laboratory"/>
            <person name="Haridas S."/>
            <person name="Hensen N."/>
            <person name="Bonometti L."/>
            <person name="Westerberg I."/>
            <person name="Brannstrom I.O."/>
            <person name="Guillou S."/>
            <person name="Cros-Aarteil S."/>
            <person name="Calhoun S."/>
            <person name="Kuo A."/>
            <person name="Mondo S."/>
            <person name="Pangilinan J."/>
            <person name="Riley R."/>
            <person name="LaButti K."/>
            <person name="Andreopoulos B."/>
            <person name="Lipzen A."/>
            <person name="Chen C."/>
            <person name="Yanf M."/>
            <person name="Daum C."/>
            <person name="Ng V."/>
            <person name="Clum A."/>
            <person name="Steindorff A."/>
            <person name="Ohm R."/>
            <person name="Martin F."/>
            <person name="Silar P."/>
            <person name="Natvig D."/>
            <person name="Lalanne C."/>
            <person name="Gautier V."/>
            <person name="Ament-velasquez S.L."/>
            <person name="Kruys A."/>
            <person name="Hutchinson M.I."/>
            <person name="Powell A.J."/>
            <person name="Barry K."/>
            <person name="Miller A.N."/>
            <person name="Grigoriev I.V."/>
            <person name="Debuchy R."/>
            <person name="Gladieux P."/>
            <person name="Thoren M.H."/>
            <person name="Johannesson H."/>
        </authorList>
    </citation>
    <scope>NUCLEOTIDE SEQUENCE</scope>
    <source>
        <strain evidence="2">CBS 232.78</strain>
    </source>
</reference>
<organism evidence="2 3">
    <name type="scientific">Podospora didyma</name>
    <dbReference type="NCBI Taxonomy" id="330526"/>
    <lineage>
        <taxon>Eukaryota</taxon>
        <taxon>Fungi</taxon>
        <taxon>Dikarya</taxon>
        <taxon>Ascomycota</taxon>
        <taxon>Pezizomycotina</taxon>
        <taxon>Sordariomycetes</taxon>
        <taxon>Sordariomycetidae</taxon>
        <taxon>Sordariales</taxon>
        <taxon>Podosporaceae</taxon>
        <taxon>Podospora</taxon>
    </lineage>
</organism>
<feature type="compositionally biased region" description="Polar residues" evidence="1">
    <location>
        <begin position="1"/>
        <end position="12"/>
    </location>
</feature>
<accession>A0AAE0KL32</accession>
<feature type="compositionally biased region" description="Basic residues" evidence="1">
    <location>
        <begin position="214"/>
        <end position="223"/>
    </location>
</feature>
<protein>
    <submittedName>
        <fullName evidence="2">Uncharacterized protein</fullName>
    </submittedName>
</protein>
<feature type="region of interest" description="Disordered" evidence="1">
    <location>
        <begin position="176"/>
        <end position="234"/>
    </location>
</feature>
<dbReference type="AlphaFoldDB" id="A0AAE0KL32"/>
<sequence>MDSMSDASSLYSDESLPHQRGRKNRGRQINLYDAVAGRVTLNERVRVQGKDKLVRNTRRGLHGSKDARLAPDEVLFRRSNAPPRYAEKDIYWASDELPDGGAYILPESDLLKSIHVYACKYYEEMSLRLGSPSVIGSRLIDERSMDETALLAFGILLQEAGRDALGRRGDLALTEPAESGDLEAGTNASRSRPSSKLPRGGTVLADEGREPSQKKRHAKRRKVAKDDYVEDSGA</sequence>
<gene>
    <name evidence="2" type="ORF">B0H63DRAFT_252329</name>
</gene>